<accession>A0A218MIZ1</accession>
<keyword evidence="1" id="KW-0472">Membrane</keyword>
<sequence length="65" mass="7492">MISIYFALIGLIFLVVFCFVLLSYFVFTVVKYFNKERGDGDDNSYISNVAPFGSNRFNQQPPIVR</sequence>
<reference evidence="3" key="2">
    <citation type="submission" date="2017-09" db="EMBL/GenBank/DDBJ databases">
        <title>Molecular Characterization and Detection of a genetically distinct Tomato chlorosis virus Isolate in Taiwan.</title>
        <authorList>
            <person name="Kang Y.-C."/>
            <person name="Chen T.-C."/>
        </authorList>
    </citation>
    <scope>NUCLEOTIDE SEQUENCE</scope>
    <source>
        <strain evidence="3">TN11</strain>
    </source>
</reference>
<keyword evidence="1" id="KW-1133">Transmembrane helix</keyword>
<gene>
    <name evidence="2" type="primary">ORF7</name>
</gene>
<dbReference type="EMBL" id="MF795557">
    <property type="protein sequence ID" value="AXF74719.1"/>
    <property type="molecule type" value="Genomic_RNA"/>
</dbReference>
<name>A0A218MIZ1_9CLOS</name>
<evidence type="ECO:0000313" key="2">
    <source>
        <dbReference type="EMBL" id="ASE04582.1"/>
    </source>
</evidence>
<proteinExistence type="predicted"/>
<feature type="transmembrane region" description="Helical" evidence="1">
    <location>
        <begin position="6"/>
        <end position="27"/>
    </location>
</feature>
<protein>
    <submittedName>
        <fullName evidence="2">P7 protein</fullName>
    </submittedName>
</protein>
<dbReference type="SMR" id="A0A218MIZ1"/>
<keyword evidence="1" id="KW-0812">Transmembrane</keyword>
<evidence type="ECO:0000256" key="1">
    <source>
        <dbReference type="SAM" id="Phobius"/>
    </source>
</evidence>
<reference evidence="2" key="1">
    <citation type="submission" date="2017-02" db="EMBL/GenBank/DDBJ databases">
        <title>Molecular characterization of Tomato chlorosis virus in Taiwan.</title>
        <authorList>
            <person name="Kang Y.-C."/>
            <person name="Wang Y.-C."/>
            <person name="Hsia C.-M."/>
            <person name="Huang L.-H."/>
            <person name="Chen T.-C."/>
            <person name="Yeh S.-D."/>
        </authorList>
    </citation>
    <scope>NUCLEOTIDE SEQUENCE</scope>
    <source>
        <strain evidence="2">XS</strain>
    </source>
</reference>
<organism evidence="2">
    <name type="scientific">Tomato chlorosis virus</name>
    <dbReference type="NCBI Taxonomy" id="67754"/>
    <lineage>
        <taxon>Viruses</taxon>
        <taxon>Riboviria</taxon>
        <taxon>Orthornavirae</taxon>
        <taxon>Kitrinoviricota</taxon>
        <taxon>Alsuviricetes</taxon>
        <taxon>Martellivirales</taxon>
        <taxon>Closteroviridae</taxon>
        <taxon>Crinivirus</taxon>
        <taxon>Crinivirus tomatichlorosis</taxon>
    </lineage>
</organism>
<evidence type="ECO:0000313" key="3">
    <source>
        <dbReference type="EMBL" id="AXF74719.1"/>
    </source>
</evidence>
<dbReference type="EMBL" id="KY618797">
    <property type="protein sequence ID" value="ASE04582.1"/>
    <property type="molecule type" value="Genomic_RNA"/>
</dbReference>